<keyword evidence="11" id="KW-0067">ATP-binding</keyword>
<dbReference type="SMART" id="SM00108">
    <property type="entry name" value="B_lectin"/>
    <property type="match status" value="1"/>
</dbReference>
<keyword evidence="10" id="KW-0418">Kinase</keyword>
<sequence length="1017" mass="114460">MFFHSFSLCVLFLYFCLTPCFATDTITFGNPIHSSGGPLIVSATGKFALGFFTPNNGSSHRNQYVGIWYHDGSEPKTVVWVANRDNPVSNSTTFGIGEDGNIVLSGTSSRPISNLPGISSPSTRTLKLLDSGNLVLTDVSSSSMVWQSFLNPTDTFLPGMKISAELVLTSWRSQLDPTTGSFVFRQDGDRDNQYIITNNELPYWKSGLYLSGIFITNDEIPPPMSSMLQNISKEKRKKASSLIVTNQTRINDYSNTRLVMGSDGKLRFFRRDNQTDEWFLMWWEPMDRCSVFDACGTFSTCNNKNRVPCKCLPGFRPQWPENWNKGDFSEGCIRKNPVCGQHGGKDFLKLSNMKVPKPAYVLGVNENECRRRCLDTCHCQAYSFAETEAYLRGRTSNYTCGIWTDDLKNFQESYATGGLDLNLRVPLSEIGNRTCGTCGTTIIPYPLSTHPTCGDPDYSGFDCQTEYDTGLISFYANGRTYRVSRIDQETRKFSIQVEKCRSGDSMGKLLQLPRSSPFSVSSVCLATKNNFSVDSLGDDEWFYEVEIGWKPPLEPICGSSKDCKVWPDTSCNVAAGGKKRCTCNRSTKWDPSQASCILESLESAVNQFRVPEPLEKKKPPYLIFLGVITAMLFVFCVALAWNLTRRRMLNRRGNLELSLCNSERRVIDFINSHDFNEDDKKDIDVPHFSLESILIATENFAEANKLGQGGFGPVYKAKLPRGQEIAIKRLSRGSGQGLEEFKNEVVLIAKLQHRNLVRLLGYCVKGYEKMLIYEYMPNKSLDSFIFDRSRCVLLNWEMRMNIVFGIARGLLYLHQDSRLRIVHRDLKTSNILLDDEMNPKISDFGLARIFGGKQIEANTERVVGTYGYMSPEYALNGFFSIKSDVFSFGVVLLETISGKRNTGFYQAEQPLSLLGYAWRLWREGRALDLAEQSLRETCNENEYLRCVNVGLLCVQEDPSDRPTMSNVLFMLGSEAPSLPIPKQPAYVVRRSLSGSASSSSQQQWNAELSSSTLEEGR</sequence>
<dbReference type="PROSITE" id="PS50927">
    <property type="entry name" value="BULB_LECTIN"/>
    <property type="match status" value="1"/>
</dbReference>
<dbReference type="Gene3D" id="1.10.510.10">
    <property type="entry name" value="Transferase(Phosphotransferase) domain 1"/>
    <property type="match status" value="1"/>
</dbReference>
<evidence type="ECO:0000256" key="10">
    <source>
        <dbReference type="ARBA" id="ARBA00022777"/>
    </source>
</evidence>
<keyword evidence="4" id="KW-0723">Serine/threonine-protein kinase</keyword>
<evidence type="ECO:0000256" key="20">
    <source>
        <dbReference type="SAM" id="Phobius"/>
    </source>
</evidence>
<evidence type="ECO:0000256" key="19">
    <source>
        <dbReference type="SAM" id="MobiDB-lite"/>
    </source>
</evidence>
<evidence type="ECO:0000256" key="12">
    <source>
        <dbReference type="ARBA" id="ARBA00022989"/>
    </source>
</evidence>
<keyword evidence="6 20" id="KW-0812">Transmembrane</keyword>
<dbReference type="FunFam" id="3.30.200.20:FF:000330">
    <property type="entry name" value="G-type lectin S-receptor-like serine/threonine-protein kinase At4g03230"/>
    <property type="match status" value="1"/>
</dbReference>
<feature type="domain" description="Bulb-type lectin" evidence="23">
    <location>
        <begin position="23"/>
        <end position="149"/>
    </location>
</feature>
<dbReference type="PROSITE" id="PS50011">
    <property type="entry name" value="PROTEIN_KINASE_DOM"/>
    <property type="match status" value="1"/>
</dbReference>
<reference evidence="25" key="1">
    <citation type="submission" date="2023-05" db="EMBL/GenBank/DDBJ databases">
        <title>Genome and transcriptome analyses reveal genes involved in the formation of fine ridges on petal epidermal cells in Hibiscus trionum.</title>
        <authorList>
            <person name="Koshimizu S."/>
            <person name="Masuda S."/>
            <person name="Ishii T."/>
            <person name="Shirasu K."/>
            <person name="Hoshino A."/>
            <person name="Arita M."/>
        </authorList>
    </citation>
    <scope>NUCLEOTIDE SEQUENCE</scope>
    <source>
        <strain evidence="25">Hamamatsu line</strain>
    </source>
</reference>
<dbReference type="GO" id="GO:0030246">
    <property type="term" value="F:carbohydrate binding"/>
    <property type="evidence" value="ECO:0007669"/>
    <property type="project" value="UniProtKB-KW"/>
</dbReference>
<keyword evidence="12 20" id="KW-1133">Transmembrane helix</keyword>
<dbReference type="GO" id="GO:0048544">
    <property type="term" value="P:recognition of pollen"/>
    <property type="evidence" value="ECO:0007669"/>
    <property type="project" value="InterPro"/>
</dbReference>
<evidence type="ECO:0000256" key="17">
    <source>
        <dbReference type="ARBA" id="ARBA00047899"/>
    </source>
</evidence>
<keyword evidence="13 20" id="KW-0472">Membrane</keyword>
<dbReference type="PANTHER" id="PTHR27002">
    <property type="entry name" value="RECEPTOR-LIKE SERINE/THREONINE-PROTEIN KINASE SD1-8"/>
    <property type="match status" value="1"/>
</dbReference>
<evidence type="ECO:0000256" key="7">
    <source>
        <dbReference type="ARBA" id="ARBA00022729"/>
    </source>
</evidence>
<dbReference type="GO" id="GO:0005886">
    <property type="term" value="C:plasma membrane"/>
    <property type="evidence" value="ECO:0007669"/>
    <property type="project" value="UniProtKB-SubCell"/>
</dbReference>
<comment type="caution">
    <text evidence="25">The sequence shown here is derived from an EMBL/GenBank/DDBJ whole genome shotgun (WGS) entry which is preliminary data.</text>
</comment>
<dbReference type="InterPro" id="IPR000858">
    <property type="entry name" value="S_locus_glycoprot_dom"/>
</dbReference>
<comment type="subcellular location">
    <subcellularLocation>
        <location evidence="1">Cell membrane</location>
        <topology evidence="1">Single-pass type I membrane protein</topology>
    </subcellularLocation>
</comment>
<dbReference type="SMART" id="SM00220">
    <property type="entry name" value="S_TKc"/>
    <property type="match status" value="1"/>
</dbReference>
<dbReference type="FunFam" id="1.10.510.10:FF:000060">
    <property type="entry name" value="G-type lectin S-receptor-like serine/threonine-protein kinase"/>
    <property type="match status" value="1"/>
</dbReference>
<proteinExistence type="predicted"/>
<dbReference type="Proteomes" id="UP001165190">
    <property type="component" value="Unassembled WGS sequence"/>
</dbReference>
<keyword evidence="3" id="KW-1003">Cell membrane</keyword>
<evidence type="ECO:0000256" key="8">
    <source>
        <dbReference type="ARBA" id="ARBA00022734"/>
    </source>
</evidence>
<dbReference type="AlphaFoldDB" id="A0A9W7JGM5"/>
<evidence type="ECO:0000256" key="21">
    <source>
        <dbReference type="SAM" id="SignalP"/>
    </source>
</evidence>
<organism evidence="25 26">
    <name type="scientific">Hibiscus trionum</name>
    <name type="common">Flower of an hour</name>
    <dbReference type="NCBI Taxonomy" id="183268"/>
    <lineage>
        <taxon>Eukaryota</taxon>
        <taxon>Viridiplantae</taxon>
        <taxon>Streptophyta</taxon>
        <taxon>Embryophyta</taxon>
        <taxon>Tracheophyta</taxon>
        <taxon>Spermatophyta</taxon>
        <taxon>Magnoliopsida</taxon>
        <taxon>eudicotyledons</taxon>
        <taxon>Gunneridae</taxon>
        <taxon>Pentapetalae</taxon>
        <taxon>rosids</taxon>
        <taxon>malvids</taxon>
        <taxon>Malvales</taxon>
        <taxon>Malvaceae</taxon>
        <taxon>Malvoideae</taxon>
        <taxon>Hibiscus</taxon>
    </lineage>
</organism>
<dbReference type="Pfam" id="PF00954">
    <property type="entry name" value="S_locus_glycop"/>
    <property type="match status" value="1"/>
</dbReference>
<evidence type="ECO:0000256" key="1">
    <source>
        <dbReference type="ARBA" id="ARBA00004251"/>
    </source>
</evidence>
<evidence type="ECO:0000313" key="25">
    <source>
        <dbReference type="EMBL" id="GMJ13024.1"/>
    </source>
</evidence>
<evidence type="ECO:0000256" key="11">
    <source>
        <dbReference type="ARBA" id="ARBA00022840"/>
    </source>
</evidence>
<comment type="catalytic activity">
    <reaction evidence="17">
        <text>L-threonyl-[protein] + ATP = O-phospho-L-threonyl-[protein] + ADP + H(+)</text>
        <dbReference type="Rhea" id="RHEA:46608"/>
        <dbReference type="Rhea" id="RHEA-COMP:11060"/>
        <dbReference type="Rhea" id="RHEA-COMP:11605"/>
        <dbReference type="ChEBI" id="CHEBI:15378"/>
        <dbReference type="ChEBI" id="CHEBI:30013"/>
        <dbReference type="ChEBI" id="CHEBI:30616"/>
        <dbReference type="ChEBI" id="CHEBI:61977"/>
        <dbReference type="ChEBI" id="CHEBI:456216"/>
        <dbReference type="EC" id="2.7.11.1"/>
    </reaction>
</comment>
<evidence type="ECO:0000256" key="9">
    <source>
        <dbReference type="ARBA" id="ARBA00022741"/>
    </source>
</evidence>
<evidence type="ECO:0000256" key="15">
    <source>
        <dbReference type="ARBA" id="ARBA00023170"/>
    </source>
</evidence>
<accession>A0A9W7JGM5</accession>
<dbReference type="CDD" id="cd00028">
    <property type="entry name" value="B_lectin"/>
    <property type="match status" value="1"/>
</dbReference>
<evidence type="ECO:0000313" key="26">
    <source>
        <dbReference type="Proteomes" id="UP001165190"/>
    </source>
</evidence>
<evidence type="ECO:0000259" key="24">
    <source>
        <dbReference type="PROSITE" id="PS50948"/>
    </source>
</evidence>
<dbReference type="Pfam" id="PF07714">
    <property type="entry name" value="PK_Tyr_Ser-Thr"/>
    <property type="match status" value="1"/>
</dbReference>
<feature type="domain" description="Protein kinase" evidence="22">
    <location>
        <begin position="700"/>
        <end position="978"/>
    </location>
</feature>
<dbReference type="SUPFAM" id="SSF51110">
    <property type="entry name" value="alpha-D-mannose-specific plant lectins"/>
    <property type="match status" value="1"/>
</dbReference>
<dbReference type="Gene3D" id="3.30.200.20">
    <property type="entry name" value="Phosphorylase Kinase, domain 1"/>
    <property type="match status" value="1"/>
</dbReference>
<keyword evidence="26" id="KW-1185">Reference proteome</keyword>
<keyword evidence="16" id="KW-0325">Glycoprotein</keyword>
<feature type="chain" id="PRO_5040883484" description="non-specific serine/threonine protein kinase" evidence="21">
    <location>
        <begin position="23"/>
        <end position="1017"/>
    </location>
</feature>
<dbReference type="EC" id="2.7.11.1" evidence="2"/>
<keyword evidence="14" id="KW-1015">Disulfide bond</keyword>
<dbReference type="GO" id="GO:0004674">
    <property type="term" value="F:protein serine/threonine kinase activity"/>
    <property type="evidence" value="ECO:0007669"/>
    <property type="project" value="UniProtKB-KW"/>
</dbReference>
<dbReference type="CDD" id="cd14066">
    <property type="entry name" value="STKc_IRAK"/>
    <property type="match status" value="1"/>
</dbReference>
<dbReference type="Pfam" id="PF01453">
    <property type="entry name" value="B_lectin"/>
    <property type="match status" value="1"/>
</dbReference>
<feature type="domain" description="Apple" evidence="24">
    <location>
        <begin position="339"/>
        <end position="426"/>
    </location>
</feature>
<gene>
    <name evidence="25" type="ORF">HRI_004971600</name>
</gene>
<dbReference type="EMBL" id="BSYR01000065">
    <property type="protein sequence ID" value="GMJ13024.1"/>
    <property type="molecule type" value="Genomic_DNA"/>
</dbReference>
<dbReference type="Pfam" id="PF08276">
    <property type="entry name" value="PAN_2"/>
    <property type="match status" value="1"/>
</dbReference>
<protein>
    <recommendedName>
        <fullName evidence="2">non-specific serine/threonine protein kinase</fullName>
        <ecNumber evidence="2">2.7.11.1</ecNumber>
    </recommendedName>
</protein>
<evidence type="ECO:0000256" key="16">
    <source>
        <dbReference type="ARBA" id="ARBA00023180"/>
    </source>
</evidence>
<evidence type="ECO:0000256" key="3">
    <source>
        <dbReference type="ARBA" id="ARBA00022475"/>
    </source>
</evidence>
<keyword evidence="8" id="KW-0430">Lectin</keyword>
<evidence type="ECO:0000256" key="14">
    <source>
        <dbReference type="ARBA" id="ARBA00023157"/>
    </source>
</evidence>
<comment type="catalytic activity">
    <reaction evidence="18">
        <text>L-seryl-[protein] + ATP = O-phospho-L-seryl-[protein] + ADP + H(+)</text>
        <dbReference type="Rhea" id="RHEA:17989"/>
        <dbReference type="Rhea" id="RHEA-COMP:9863"/>
        <dbReference type="Rhea" id="RHEA-COMP:11604"/>
        <dbReference type="ChEBI" id="CHEBI:15378"/>
        <dbReference type="ChEBI" id="CHEBI:29999"/>
        <dbReference type="ChEBI" id="CHEBI:30616"/>
        <dbReference type="ChEBI" id="CHEBI:83421"/>
        <dbReference type="ChEBI" id="CHEBI:456216"/>
        <dbReference type="EC" id="2.7.11.1"/>
    </reaction>
</comment>
<dbReference type="SMART" id="SM00473">
    <property type="entry name" value="PAN_AP"/>
    <property type="match status" value="1"/>
</dbReference>
<dbReference type="InterPro" id="IPR001245">
    <property type="entry name" value="Ser-Thr/Tyr_kinase_cat_dom"/>
</dbReference>
<evidence type="ECO:0000256" key="2">
    <source>
        <dbReference type="ARBA" id="ARBA00012513"/>
    </source>
</evidence>
<dbReference type="OrthoDB" id="1741851at2759"/>
<evidence type="ECO:0000256" key="4">
    <source>
        <dbReference type="ARBA" id="ARBA00022527"/>
    </source>
</evidence>
<evidence type="ECO:0000256" key="13">
    <source>
        <dbReference type="ARBA" id="ARBA00023136"/>
    </source>
</evidence>
<keyword evidence="7 21" id="KW-0732">Signal</keyword>
<feature type="compositionally biased region" description="Polar residues" evidence="19">
    <location>
        <begin position="1004"/>
        <end position="1017"/>
    </location>
</feature>
<dbReference type="InterPro" id="IPR011009">
    <property type="entry name" value="Kinase-like_dom_sf"/>
</dbReference>
<feature type="transmembrane region" description="Helical" evidence="20">
    <location>
        <begin position="621"/>
        <end position="643"/>
    </location>
</feature>
<dbReference type="InterPro" id="IPR001480">
    <property type="entry name" value="Bulb-type_lectin_dom"/>
</dbReference>
<keyword evidence="15" id="KW-0675">Receptor</keyword>
<evidence type="ECO:0000256" key="5">
    <source>
        <dbReference type="ARBA" id="ARBA00022679"/>
    </source>
</evidence>
<feature type="region of interest" description="Disordered" evidence="19">
    <location>
        <begin position="994"/>
        <end position="1017"/>
    </location>
</feature>
<keyword evidence="5" id="KW-0808">Transferase</keyword>
<dbReference type="PANTHER" id="PTHR27002:SF1111">
    <property type="entry name" value="NON-SPECIFIC SERINE_THREONINE PROTEIN KINASE"/>
    <property type="match status" value="1"/>
</dbReference>
<dbReference type="InterPro" id="IPR008271">
    <property type="entry name" value="Ser/Thr_kinase_AS"/>
</dbReference>
<dbReference type="Gene3D" id="2.90.10.10">
    <property type="entry name" value="Bulb-type lectin domain"/>
    <property type="match status" value="1"/>
</dbReference>
<feature type="compositionally biased region" description="Low complexity" evidence="19">
    <location>
        <begin position="994"/>
        <end position="1003"/>
    </location>
</feature>
<evidence type="ECO:0000259" key="22">
    <source>
        <dbReference type="PROSITE" id="PS50011"/>
    </source>
</evidence>
<dbReference type="GO" id="GO:0005524">
    <property type="term" value="F:ATP binding"/>
    <property type="evidence" value="ECO:0007669"/>
    <property type="project" value="UniProtKB-KW"/>
</dbReference>
<dbReference type="PROSITE" id="PS50948">
    <property type="entry name" value="PAN"/>
    <property type="match status" value="1"/>
</dbReference>
<feature type="signal peptide" evidence="21">
    <location>
        <begin position="1"/>
        <end position="22"/>
    </location>
</feature>
<evidence type="ECO:0000256" key="18">
    <source>
        <dbReference type="ARBA" id="ARBA00048679"/>
    </source>
</evidence>
<name>A0A9W7JGM5_HIBTR</name>
<dbReference type="CDD" id="cd01098">
    <property type="entry name" value="PAN_AP_plant"/>
    <property type="match status" value="1"/>
</dbReference>
<evidence type="ECO:0000256" key="6">
    <source>
        <dbReference type="ARBA" id="ARBA00022692"/>
    </source>
</evidence>
<dbReference type="InterPro" id="IPR036426">
    <property type="entry name" value="Bulb-type_lectin_dom_sf"/>
</dbReference>
<evidence type="ECO:0000259" key="23">
    <source>
        <dbReference type="PROSITE" id="PS50927"/>
    </source>
</evidence>
<dbReference type="SUPFAM" id="SSF56112">
    <property type="entry name" value="Protein kinase-like (PK-like)"/>
    <property type="match status" value="1"/>
</dbReference>
<dbReference type="InterPro" id="IPR003609">
    <property type="entry name" value="Pan_app"/>
</dbReference>
<dbReference type="InterPro" id="IPR000719">
    <property type="entry name" value="Prot_kinase_dom"/>
</dbReference>
<dbReference type="PROSITE" id="PS00108">
    <property type="entry name" value="PROTEIN_KINASE_ST"/>
    <property type="match status" value="1"/>
</dbReference>
<keyword evidence="9" id="KW-0547">Nucleotide-binding</keyword>